<accession>A0A915PZP5</accession>
<dbReference type="Proteomes" id="UP000887581">
    <property type="component" value="Unplaced"/>
</dbReference>
<organism evidence="1 2">
    <name type="scientific">Setaria digitata</name>
    <dbReference type="NCBI Taxonomy" id="48799"/>
    <lineage>
        <taxon>Eukaryota</taxon>
        <taxon>Metazoa</taxon>
        <taxon>Ecdysozoa</taxon>
        <taxon>Nematoda</taxon>
        <taxon>Chromadorea</taxon>
        <taxon>Rhabditida</taxon>
        <taxon>Spirurina</taxon>
        <taxon>Spiruromorpha</taxon>
        <taxon>Filarioidea</taxon>
        <taxon>Setariidae</taxon>
        <taxon>Setaria</taxon>
    </lineage>
</organism>
<name>A0A915PZP5_9BILA</name>
<sequence length="69" mass="7803">MISHLVLAQHEGLKVLKKCKNLAESNGVEETRSSSRKLSLRLAVTVTTYTLMRRPPDRTQSPPARKLFI</sequence>
<proteinExistence type="predicted"/>
<protein>
    <submittedName>
        <fullName evidence="2">Uncharacterized protein</fullName>
    </submittedName>
</protein>
<evidence type="ECO:0000313" key="1">
    <source>
        <dbReference type="Proteomes" id="UP000887581"/>
    </source>
</evidence>
<dbReference type="AlphaFoldDB" id="A0A915PZP5"/>
<reference evidence="2" key="1">
    <citation type="submission" date="2022-11" db="UniProtKB">
        <authorList>
            <consortium name="WormBaseParasite"/>
        </authorList>
    </citation>
    <scope>IDENTIFICATION</scope>
</reference>
<keyword evidence="1" id="KW-1185">Reference proteome</keyword>
<dbReference type="WBParaSite" id="sdigi.contig64.g3409.t1">
    <property type="protein sequence ID" value="sdigi.contig64.g3409.t1"/>
    <property type="gene ID" value="sdigi.contig64.g3409"/>
</dbReference>
<evidence type="ECO:0000313" key="2">
    <source>
        <dbReference type="WBParaSite" id="sdigi.contig64.g3409.t1"/>
    </source>
</evidence>